<dbReference type="InterPro" id="IPR011991">
    <property type="entry name" value="ArsR-like_HTH"/>
</dbReference>
<keyword evidence="2" id="KW-0238">DNA-binding</keyword>
<dbReference type="CDD" id="cd00090">
    <property type="entry name" value="HTH_ARSR"/>
    <property type="match status" value="1"/>
</dbReference>
<evidence type="ECO:0000256" key="1">
    <source>
        <dbReference type="ARBA" id="ARBA00023015"/>
    </source>
</evidence>
<evidence type="ECO:0000256" key="3">
    <source>
        <dbReference type="ARBA" id="ARBA00023163"/>
    </source>
</evidence>
<keyword evidence="6" id="KW-1185">Reference proteome</keyword>
<dbReference type="EMBL" id="NGJS01000001">
    <property type="protein sequence ID" value="RSU00442.1"/>
    <property type="molecule type" value="Genomic_DNA"/>
</dbReference>
<reference evidence="5 6" key="1">
    <citation type="submission" date="2017-05" db="EMBL/GenBank/DDBJ databases">
        <title>Vagococcus spp. assemblies.</title>
        <authorList>
            <person name="Gulvik C.A."/>
        </authorList>
    </citation>
    <scope>NUCLEOTIDE SEQUENCE [LARGE SCALE GENOMIC DNA]</scope>
    <source>
        <strain evidence="5 6">SS1995</strain>
    </source>
</reference>
<dbReference type="Proteomes" id="UP000287857">
    <property type="component" value="Unassembled WGS sequence"/>
</dbReference>
<dbReference type="Pfam" id="PF01022">
    <property type="entry name" value="HTH_5"/>
    <property type="match status" value="1"/>
</dbReference>
<evidence type="ECO:0000256" key="2">
    <source>
        <dbReference type="ARBA" id="ARBA00023125"/>
    </source>
</evidence>
<dbReference type="InterPro" id="IPR051011">
    <property type="entry name" value="Metal_resp_trans_reg"/>
</dbReference>
<keyword evidence="1" id="KW-0805">Transcription regulation</keyword>
<keyword evidence="3" id="KW-0804">Transcription</keyword>
<dbReference type="SMART" id="SM00418">
    <property type="entry name" value="HTH_ARSR"/>
    <property type="match status" value="1"/>
</dbReference>
<dbReference type="InterPro" id="IPR036390">
    <property type="entry name" value="WH_DNA-bd_sf"/>
</dbReference>
<evidence type="ECO:0000313" key="6">
    <source>
        <dbReference type="Proteomes" id="UP000287857"/>
    </source>
</evidence>
<proteinExistence type="predicted"/>
<protein>
    <submittedName>
        <fullName evidence="5">Transcriptional regulator</fullName>
    </submittedName>
</protein>
<name>A0A430A203_9ENTE</name>
<dbReference type="PRINTS" id="PR00778">
    <property type="entry name" value="HTHARSR"/>
</dbReference>
<evidence type="ECO:0000313" key="5">
    <source>
        <dbReference type="EMBL" id="RSU00442.1"/>
    </source>
</evidence>
<feature type="domain" description="HTH arsR-type" evidence="4">
    <location>
        <begin position="6"/>
        <end position="99"/>
    </location>
</feature>
<dbReference type="GO" id="GO:0003700">
    <property type="term" value="F:DNA-binding transcription factor activity"/>
    <property type="evidence" value="ECO:0007669"/>
    <property type="project" value="InterPro"/>
</dbReference>
<comment type="caution">
    <text evidence="5">The sequence shown here is derived from an EMBL/GenBank/DDBJ whole genome shotgun (WGS) entry which is preliminary data.</text>
</comment>
<organism evidence="5 6">
    <name type="scientific">Vagococcus vulneris</name>
    <dbReference type="NCBI Taxonomy" id="1977869"/>
    <lineage>
        <taxon>Bacteria</taxon>
        <taxon>Bacillati</taxon>
        <taxon>Bacillota</taxon>
        <taxon>Bacilli</taxon>
        <taxon>Lactobacillales</taxon>
        <taxon>Enterococcaceae</taxon>
        <taxon>Vagococcus</taxon>
    </lineage>
</organism>
<evidence type="ECO:0000259" key="4">
    <source>
        <dbReference type="PROSITE" id="PS50987"/>
    </source>
</evidence>
<dbReference type="Gene3D" id="1.10.10.10">
    <property type="entry name" value="Winged helix-like DNA-binding domain superfamily/Winged helix DNA-binding domain"/>
    <property type="match status" value="1"/>
</dbReference>
<dbReference type="AlphaFoldDB" id="A0A430A203"/>
<dbReference type="OrthoDB" id="9794330at2"/>
<dbReference type="InterPro" id="IPR001845">
    <property type="entry name" value="HTH_ArsR_DNA-bd_dom"/>
</dbReference>
<gene>
    <name evidence="5" type="ORF">CBF37_00060</name>
</gene>
<dbReference type="PANTHER" id="PTHR43132:SF6">
    <property type="entry name" value="HTH-TYPE TRANSCRIPTIONAL REPRESSOR CZRA"/>
    <property type="match status" value="1"/>
</dbReference>
<dbReference type="GO" id="GO:0003677">
    <property type="term" value="F:DNA binding"/>
    <property type="evidence" value="ECO:0007669"/>
    <property type="project" value="UniProtKB-KW"/>
</dbReference>
<dbReference type="SUPFAM" id="SSF46785">
    <property type="entry name" value="Winged helix' DNA-binding domain"/>
    <property type="match status" value="1"/>
</dbReference>
<dbReference type="InterPro" id="IPR036388">
    <property type="entry name" value="WH-like_DNA-bd_sf"/>
</dbReference>
<accession>A0A430A203</accession>
<sequence length="99" mass="11608">MVFERVSAEEINKISRFYKTLSDATRLKILLALDNQEMNVSTLVVHLDMEQSAVSHQLRLLRENRLVKTRREGKTVFYSIDDQHVIDILKETMDHLSHV</sequence>
<dbReference type="RefSeq" id="WP_125982768.1">
    <property type="nucleotide sequence ID" value="NZ_NGJS01000001.1"/>
</dbReference>
<dbReference type="NCBIfam" id="NF033788">
    <property type="entry name" value="HTH_metalloreg"/>
    <property type="match status" value="1"/>
</dbReference>
<dbReference type="PROSITE" id="PS50987">
    <property type="entry name" value="HTH_ARSR_2"/>
    <property type="match status" value="1"/>
</dbReference>
<dbReference type="PANTHER" id="PTHR43132">
    <property type="entry name" value="ARSENICAL RESISTANCE OPERON REPRESSOR ARSR-RELATED"/>
    <property type="match status" value="1"/>
</dbReference>